<dbReference type="OrthoDB" id="71082at2157"/>
<evidence type="ECO:0000256" key="6">
    <source>
        <dbReference type="ARBA" id="ARBA00022596"/>
    </source>
</evidence>
<comment type="similarity">
    <text evidence="13">Belongs to the NiCoT transporter (TC 2.A.52) family.</text>
</comment>
<dbReference type="AlphaFoldDB" id="A0A7Z7FDL4"/>
<keyword evidence="10" id="KW-0921">Nickel transport</keyword>
<keyword evidence="15" id="KW-1185">Reference proteome</keyword>
<comment type="subcellular location">
    <subcellularLocation>
        <location evidence="2 13">Cell membrane</location>
        <topology evidence="2 13">Multi-pass membrane protein</topology>
    </subcellularLocation>
</comment>
<keyword evidence="11 13" id="KW-0472">Membrane</keyword>
<gene>
    <name evidence="14" type="ORF">SAMN04488589_2588</name>
</gene>
<dbReference type="GO" id="GO:0046583">
    <property type="term" value="F:monoatomic cation efflux transmembrane transporter activity"/>
    <property type="evidence" value="ECO:0007669"/>
    <property type="project" value="TreeGrafter"/>
</dbReference>
<keyword evidence="3" id="KW-0171">Cobalt transport</keyword>
<dbReference type="GO" id="GO:0032025">
    <property type="term" value="P:response to cobalt ion"/>
    <property type="evidence" value="ECO:0007669"/>
    <property type="project" value="TreeGrafter"/>
</dbReference>
<evidence type="ECO:0000256" key="9">
    <source>
        <dbReference type="ARBA" id="ARBA00023065"/>
    </source>
</evidence>
<feature type="transmembrane region" description="Helical" evidence="13">
    <location>
        <begin position="54"/>
        <end position="79"/>
    </location>
</feature>
<dbReference type="GO" id="GO:0010045">
    <property type="term" value="P:response to nickel cation"/>
    <property type="evidence" value="ECO:0007669"/>
    <property type="project" value="TreeGrafter"/>
</dbReference>
<evidence type="ECO:0000256" key="13">
    <source>
        <dbReference type="RuleBase" id="RU362101"/>
    </source>
</evidence>
<feature type="transmembrane region" description="Helical" evidence="13">
    <location>
        <begin position="91"/>
        <end position="108"/>
    </location>
</feature>
<evidence type="ECO:0000256" key="7">
    <source>
        <dbReference type="ARBA" id="ARBA00022692"/>
    </source>
</evidence>
<evidence type="ECO:0000256" key="10">
    <source>
        <dbReference type="ARBA" id="ARBA00023112"/>
    </source>
</evidence>
<dbReference type="GO" id="GO:0015099">
    <property type="term" value="F:nickel cation transmembrane transporter activity"/>
    <property type="evidence" value="ECO:0007669"/>
    <property type="project" value="UniProtKB-UniRule"/>
</dbReference>
<comment type="function">
    <text evidence="1">Efflux system for nickel and cobalt.</text>
</comment>
<keyword evidence="8 13" id="KW-1133">Transmembrane helix</keyword>
<evidence type="ECO:0000256" key="1">
    <source>
        <dbReference type="ARBA" id="ARBA00002510"/>
    </source>
</evidence>
<evidence type="ECO:0000256" key="5">
    <source>
        <dbReference type="ARBA" id="ARBA00022475"/>
    </source>
</evidence>
<keyword evidence="5" id="KW-1003">Cell membrane</keyword>
<evidence type="ECO:0000256" key="8">
    <source>
        <dbReference type="ARBA" id="ARBA00022989"/>
    </source>
</evidence>
<comment type="caution">
    <text evidence="14">The sequence shown here is derived from an EMBL/GenBank/DDBJ whole genome shotgun (WGS) entry which is preliminary data.</text>
</comment>
<dbReference type="PANTHER" id="PTHR40659">
    <property type="entry name" value="NICKEL/COBALT EFFLUX SYSTEM RCNA"/>
    <property type="match status" value="1"/>
</dbReference>
<keyword evidence="6" id="KW-0533">Nickel</keyword>
<feature type="transmembrane region" description="Helical" evidence="13">
    <location>
        <begin position="128"/>
        <end position="152"/>
    </location>
</feature>
<accession>A0A7Z7FDL4</accession>
<proteinExistence type="inferred from homology"/>
<name>A0A7Z7FDL4_9EURY</name>
<keyword evidence="7 13" id="KW-0812">Transmembrane</keyword>
<dbReference type="RefSeq" id="WP_091710866.1">
    <property type="nucleotide sequence ID" value="NZ_FNCA01000011.1"/>
</dbReference>
<feature type="transmembrane region" description="Helical" evidence="13">
    <location>
        <begin position="199"/>
        <end position="220"/>
    </location>
</feature>
<evidence type="ECO:0000256" key="4">
    <source>
        <dbReference type="ARBA" id="ARBA00022448"/>
    </source>
</evidence>
<evidence type="ECO:0000256" key="2">
    <source>
        <dbReference type="ARBA" id="ARBA00004651"/>
    </source>
</evidence>
<evidence type="ECO:0000313" key="15">
    <source>
        <dbReference type="Proteomes" id="UP000199259"/>
    </source>
</evidence>
<feature type="transmembrane region" description="Helical" evidence="13">
    <location>
        <begin position="14"/>
        <end position="33"/>
    </location>
</feature>
<dbReference type="GO" id="GO:0006824">
    <property type="term" value="P:cobalt ion transport"/>
    <property type="evidence" value="ECO:0007669"/>
    <property type="project" value="UniProtKB-KW"/>
</dbReference>
<evidence type="ECO:0000256" key="12">
    <source>
        <dbReference type="ARBA" id="ARBA00023285"/>
    </source>
</evidence>
<evidence type="ECO:0000313" key="14">
    <source>
        <dbReference type="EMBL" id="SDG28649.1"/>
    </source>
</evidence>
<dbReference type="InterPro" id="IPR051224">
    <property type="entry name" value="NiCoT_RcnA"/>
</dbReference>
<dbReference type="GO" id="GO:0005886">
    <property type="term" value="C:plasma membrane"/>
    <property type="evidence" value="ECO:0007669"/>
    <property type="project" value="UniProtKB-SubCell"/>
</dbReference>
<organism evidence="14 15">
    <name type="scientific">Methanolobus vulcani</name>
    <dbReference type="NCBI Taxonomy" id="38026"/>
    <lineage>
        <taxon>Archaea</taxon>
        <taxon>Methanobacteriati</taxon>
        <taxon>Methanobacteriota</taxon>
        <taxon>Stenosarchaea group</taxon>
        <taxon>Methanomicrobia</taxon>
        <taxon>Methanosarcinales</taxon>
        <taxon>Methanosarcinaceae</taxon>
        <taxon>Methanolobus</taxon>
    </lineage>
</organism>
<dbReference type="PANTHER" id="PTHR40659:SF1">
    <property type="entry name" value="NICKEL_COBALT EFFLUX SYSTEM RCNA"/>
    <property type="match status" value="1"/>
</dbReference>
<evidence type="ECO:0000256" key="11">
    <source>
        <dbReference type="ARBA" id="ARBA00023136"/>
    </source>
</evidence>
<keyword evidence="12" id="KW-0170">Cobalt</keyword>
<evidence type="ECO:0000256" key="3">
    <source>
        <dbReference type="ARBA" id="ARBA00022426"/>
    </source>
</evidence>
<dbReference type="Proteomes" id="UP000199259">
    <property type="component" value="Unassembled WGS sequence"/>
</dbReference>
<protein>
    <recommendedName>
        <fullName evidence="13">Nickel/cobalt efflux system</fullName>
    </recommendedName>
</protein>
<keyword evidence="4 13" id="KW-0813">Transport</keyword>
<dbReference type="EMBL" id="FNCA01000011">
    <property type="protein sequence ID" value="SDG28649.1"/>
    <property type="molecule type" value="Genomic_DNA"/>
</dbReference>
<dbReference type="Pfam" id="PF03824">
    <property type="entry name" value="NicO"/>
    <property type="match status" value="1"/>
</dbReference>
<feature type="transmembrane region" description="Helical" evidence="13">
    <location>
        <begin position="158"/>
        <end position="178"/>
    </location>
</feature>
<reference evidence="14 15" key="1">
    <citation type="submission" date="2016-10" db="EMBL/GenBank/DDBJ databases">
        <authorList>
            <person name="Varghese N."/>
            <person name="Submissions S."/>
        </authorList>
    </citation>
    <scope>NUCLEOTIDE SEQUENCE [LARGE SCALE GENOMIC DNA]</scope>
    <source>
        <strain evidence="14 15">PL 12/M</strain>
    </source>
</reference>
<keyword evidence="9" id="KW-0406">Ion transport</keyword>
<sequence>MELLSDPGVLTSEMNLIFIISAFVLGALHALEPGHGKSVMAVFVMGTDANLKDALILGLTVVFSHIIVVIALGAASIYLIDMLDVDITHDIMSVVGGLILITVGLWILRRFYHPHHHEHKIDSRKGVIAIGLSTGLVPCPAALAVLLVSIANNQVYNGLWYILIFSVGLAISIVGLSVMMVKGRGFLQSYVGNKSINSLPLVSGTIIIIIGIFTLLHPLLQHMGTIH</sequence>
<dbReference type="InterPro" id="IPR011541">
    <property type="entry name" value="Ni/Co_transpt_high_affinity"/>
</dbReference>